<evidence type="ECO:0000313" key="2">
    <source>
        <dbReference type="EMBL" id="TFU21022.1"/>
    </source>
</evidence>
<feature type="transmembrane region" description="Helical" evidence="1">
    <location>
        <begin position="128"/>
        <end position="150"/>
    </location>
</feature>
<accession>A0A4Y9F1I6</accession>
<keyword evidence="1" id="KW-1133">Transmembrane helix</keyword>
<dbReference type="Proteomes" id="UP000297951">
    <property type="component" value="Unassembled WGS sequence"/>
</dbReference>
<dbReference type="RefSeq" id="WP_135013542.1">
    <property type="nucleotide sequence ID" value="NZ_JADGLK010000041.1"/>
</dbReference>
<dbReference type="InterPro" id="IPR009898">
    <property type="entry name" value="DUF1440"/>
</dbReference>
<organism evidence="2 3">
    <name type="scientific">Rothia nasimurium</name>
    <dbReference type="NCBI Taxonomy" id="85336"/>
    <lineage>
        <taxon>Bacteria</taxon>
        <taxon>Bacillati</taxon>
        <taxon>Actinomycetota</taxon>
        <taxon>Actinomycetes</taxon>
        <taxon>Micrococcales</taxon>
        <taxon>Micrococcaceae</taxon>
        <taxon>Rothia</taxon>
    </lineage>
</organism>
<dbReference type="EMBL" id="SPQC01000041">
    <property type="protein sequence ID" value="TFU21022.1"/>
    <property type="molecule type" value="Genomic_DNA"/>
</dbReference>
<proteinExistence type="predicted"/>
<sequence length="198" mass="22193">MNVIAPDRRPGSELSSPLSITTITNPVRRRWGTAALVGLIAGIFSGIVKFGWEVPFPPRTPERNATNPPQALLEMLGMSPETSHATYSFLGNELSYWSFAIHFAFAIFFAVAYCLIAEYWPMVKLWQGAAVGILLYVAFHVVLMPAMGLVPAPWNQPFGEHFSEFFGHIVWMWSIEIVRRDLRNRITGEPDAEYSFGG</sequence>
<evidence type="ECO:0000256" key="1">
    <source>
        <dbReference type="SAM" id="Phobius"/>
    </source>
</evidence>
<feature type="transmembrane region" description="Helical" evidence="1">
    <location>
        <begin position="31"/>
        <end position="52"/>
    </location>
</feature>
<dbReference type="Pfam" id="PF07274">
    <property type="entry name" value="DUF1440"/>
    <property type="match status" value="1"/>
</dbReference>
<name>A0A4Y9F1I6_9MICC</name>
<evidence type="ECO:0000313" key="3">
    <source>
        <dbReference type="Proteomes" id="UP000297951"/>
    </source>
</evidence>
<feature type="transmembrane region" description="Helical" evidence="1">
    <location>
        <begin position="96"/>
        <end position="116"/>
    </location>
</feature>
<protein>
    <submittedName>
        <fullName evidence="2">DUF1440 domain-containing protein</fullName>
    </submittedName>
</protein>
<keyword evidence="1" id="KW-0472">Membrane</keyword>
<gene>
    <name evidence="2" type="ORF">E4U03_10180</name>
</gene>
<reference evidence="2 3" key="1">
    <citation type="submission" date="2019-03" db="EMBL/GenBank/DDBJ databases">
        <title>Diversity of the mouse oral microbiome.</title>
        <authorList>
            <person name="Joseph S."/>
            <person name="Aduse-Opoku J."/>
            <person name="Curtis M."/>
            <person name="Wade W."/>
            <person name="Hashim A."/>
        </authorList>
    </citation>
    <scope>NUCLEOTIDE SEQUENCE [LARGE SCALE GENOMIC DNA]</scope>
    <source>
        <strain evidence="3">irhom_31</strain>
    </source>
</reference>
<comment type="caution">
    <text evidence="2">The sequence shown here is derived from an EMBL/GenBank/DDBJ whole genome shotgun (WGS) entry which is preliminary data.</text>
</comment>
<keyword evidence="1" id="KW-0812">Transmembrane</keyword>
<dbReference type="OrthoDB" id="1629003at2"/>
<dbReference type="AlphaFoldDB" id="A0A4Y9F1I6"/>